<evidence type="ECO:0000313" key="2">
    <source>
        <dbReference type="EMBL" id="ODP26934.1"/>
    </source>
</evidence>
<name>A0A1E3KZQ6_9BACL</name>
<dbReference type="SUPFAM" id="SSF52821">
    <property type="entry name" value="Rhodanese/Cell cycle control phosphatase"/>
    <property type="match status" value="1"/>
</dbReference>
<dbReference type="PANTHER" id="PTHR43031">
    <property type="entry name" value="FAD-DEPENDENT OXIDOREDUCTASE"/>
    <property type="match status" value="1"/>
</dbReference>
<keyword evidence="3" id="KW-1185">Reference proteome</keyword>
<dbReference type="EMBL" id="MDER01000070">
    <property type="protein sequence ID" value="ODP26934.1"/>
    <property type="molecule type" value="Genomic_DNA"/>
</dbReference>
<accession>A0A1E3KZQ6</accession>
<dbReference type="CDD" id="cd00158">
    <property type="entry name" value="RHOD"/>
    <property type="match status" value="1"/>
</dbReference>
<dbReference type="PANTHER" id="PTHR43031:SF17">
    <property type="entry name" value="SULFURTRANSFERASE YTWF-RELATED"/>
    <property type="match status" value="1"/>
</dbReference>
<organism evidence="2 3">
    <name type="scientific">Paenibacillus nuruki</name>
    <dbReference type="NCBI Taxonomy" id="1886670"/>
    <lineage>
        <taxon>Bacteria</taxon>
        <taxon>Bacillati</taxon>
        <taxon>Bacillota</taxon>
        <taxon>Bacilli</taxon>
        <taxon>Bacillales</taxon>
        <taxon>Paenibacillaceae</taxon>
        <taxon>Paenibacillus</taxon>
    </lineage>
</organism>
<comment type="caution">
    <text evidence="2">The sequence shown here is derived from an EMBL/GenBank/DDBJ whole genome shotgun (WGS) entry which is preliminary data.</text>
</comment>
<dbReference type="Proteomes" id="UP000094578">
    <property type="component" value="Unassembled WGS sequence"/>
</dbReference>
<dbReference type="InterPro" id="IPR036873">
    <property type="entry name" value="Rhodanese-like_dom_sf"/>
</dbReference>
<dbReference type="SMART" id="SM00450">
    <property type="entry name" value="RHOD"/>
    <property type="match status" value="1"/>
</dbReference>
<evidence type="ECO:0000313" key="3">
    <source>
        <dbReference type="Proteomes" id="UP000094578"/>
    </source>
</evidence>
<dbReference type="Gene3D" id="3.40.250.10">
    <property type="entry name" value="Rhodanese-like domain"/>
    <property type="match status" value="1"/>
</dbReference>
<dbReference type="AlphaFoldDB" id="A0A1E3KZQ6"/>
<dbReference type="Pfam" id="PF00581">
    <property type="entry name" value="Rhodanese"/>
    <property type="match status" value="1"/>
</dbReference>
<dbReference type="RefSeq" id="WP_069329008.1">
    <property type="nucleotide sequence ID" value="NZ_MDER01000070.1"/>
</dbReference>
<protein>
    <submittedName>
        <fullName evidence="2">UPF0033 protein YrkF</fullName>
    </submittedName>
</protein>
<dbReference type="PROSITE" id="PS50206">
    <property type="entry name" value="RHODANESE_3"/>
    <property type="match status" value="1"/>
</dbReference>
<feature type="domain" description="Rhodanese" evidence="1">
    <location>
        <begin position="18"/>
        <end position="102"/>
    </location>
</feature>
<reference evidence="2 3" key="1">
    <citation type="submission" date="2016-08" db="EMBL/GenBank/DDBJ databases">
        <title>Genome sequencing of Paenibacillus sp. TI45-13ar, isolated from Korean traditional nuruk.</title>
        <authorList>
            <person name="Kim S.-J."/>
        </authorList>
    </citation>
    <scope>NUCLEOTIDE SEQUENCE [LARGE SCALE GENOMIC DNA]</scope>
    <source>
        <strain evidence="2 3">TI45-13ar</strain>
    </source>
</reference>
<proteinExistence type="predicted"/>
<evidence type="ECO:0000259" key="1">
    <source>
        <dbReference type="PROSITE" id="PS50206"/>
    </source>
</evidence>
<dbReference type="STRING" id="1886670.PTI45_03663"/>
<dbReference type="InterPro" id="IPR050229">
    <property type="entry name" value="GlpE_sulfurtransferase"/>
</dbReference>
<dbReference type="InterPro" id="IPR001763">
    <property type="entry name" value="Rhodanese-like_dom"/>
</dbReference>
<gene>
    <name evidence="2" type="ORF">PTI45_03663</name>
</gene>
<sequence>MSNPTQIDTDELRERLAAGEKLQLIDVREDEEVNQGMIDGAKHIPLGQIPDRLNEIDKTIPTVLICRSGYRSERAREYLQQLGYDHCLNMSGGMIDWVENQS</sequence>